<dbReference type="Proteomes" id="UP000282460">
    <property type="component" value="Unassembled WGS sequence"/>
</dbReference>
<protein>
    <submittedName>
        <fullName evidence="1">Uncharacterized protein</fullName>
    </submittedName>
</protein>
<accession>A0A3L7J143</accession>
<evidence type="ECO:0000313" key="1">
    <source>
        <dbReference type="EMBL" id="RLQ84190.1"/>
    </source>
</evidence>
<organism evidence="1 2">
    <name type="scientific">Mycetocola zhadangensis</name>
    <dbReference type="NCBI Taxonomy" id="1164595"/>
    <lineage>
        <taxon>Bacteria</taxon>
        <taxon>Bacillati</taxon>
        <taxon>Actinomycetota</taxon>
        <taxon>Actinomycetes</taxon>
        <taxon>Micrococcales</taxon>
        <taxon>Microbacteriaceae</taxon>
        <taxon>Mycetocola</taxon>
    </lineage>
</organism>
<proteinExistence type="predicted"/>
<dbReference type="AlphaFoldDB" id="A0A3L7J143"/>
<keyword evidence="2" id="KW-1185">Reference proteome</keyword>
<gene>
    <name evidence="1" type="ORF">D9V28_08180</name>
</gene>
<reference evidence="1 2" key="1">
    <citation type="submission" date="2018-10" db="EMBL/GenBank/DDBJ databases">
        <authorList>
            <person name="Li J."/>
        </authorList>
    </citation>
    <scope>NUCLEOTIDE SEQUENCE [LARGE SCALE GENOMIC DNA]</scope>
    <source>
        <strain evidence="1 2">ZD1-4</strain>
    </source>
</reference>
<comment type="caution">
    <text evidence="1">The sequence shown here is derived from an EMBL/GenBank/DDBJ whole genome shotgun (WGS) entry which is preliminary data.</text>
</comment>
<dbReference type="OrthoDB" id="3746081at2"/>
<name>A0A3L7J143_9MICO</name>
<dbReference type="EMBL" id="RCWJ01000002">
    <property type="protein sequence ID" value="RLQ84190.1"/>
    <property type="molecule type" value="Genomic_DNA"/>
</dbReference>
<evidence type="ECO:0000313" key="2">
    <source>
        <dbReference type="Proteomes" id="UP000282460"/>
    </source>
</evidence>
<dbReference type="RefSeq" id="WP_121659236.1">
    <property type="nucleotide sequence ID" value="NZ_BMEK01000002.1"/>
</dbReference>
<sequence length="177" mass="20382">MKKQAALIEEVLVSFFGKEHDASTGIRQKRIEQVDKLLRRYLETEATTFLTTPELALVEAEREFNPKAAVVRTVQAEALLFGLKSFVEPPYLDPDPLLRRVQLQCVEKLAWRLITTELRGEDTGCVEIDLDCALRRAKDELTRERREKTSARRRALLDEEIQARIATLPQIPRQVEP</sequence>